<comment type="caution">
    <text evidence="11">The sequence shown here is derived from an EMBL/GenBank/DDBJ whole genome shotgun (WGS) entry which is preliminary data.</text>
</comment>
<evidence type="ECO:0000256" key="9">
    <source>
        <dbReference type="ARBA" id="ARBA00023235"/>
    </source>
</evidence>
<dbReference type="PANTHER" id="PTHR10885">
    <property type="entry name" value="ISOPENTENYL-DIPHOSPHATE DELTA-ISOMERASE"/>
    <property type="match status" value="1"/>
</dbReference>
<gene>
    <name evidence="11" type="ORF">S01H1_48135</name>
</gene>
<dbReference type="GO" id="GO:0005737">
    <property type="term" value="C:cytoplasm"/>
    <property type="evidence" value="ECO:0007669"/>
    <property type="project" value="TreeGrafter"/>
</dbReference>
<dbReference type="EC" id="5.3.3.2" evidence="3"/>
<keyword evidence="7" id="KW-0464">Manganese</keyword>
<proteinExistence type="inferred from homology"/>
<dbReference type="InterPro" id="IPR000086">
    <property type="entry name" value="NUDIX_hydrolase_dom"/>
</dbReference>
<evidence type="ECO:0000256" key="8">
    <source>
        <dbReference type="ARBA" id="ARBA00023229"/>
    </source>
</evidence>
<evidence type="ECO:0000256" key="2">
    <source>
        <dbReference type="ARBA" id="ARBA00007579"/>
    </source>
</evidence>
<organism evidence="11">
    <name type="scientific">marine sediment metagenome</name>
    <dbReference type="NCBI Taxonomy" id="412755"/>
    <lineage>
        <taxon>unclassified sequences</taxon>
        <taxon>metagenomes</taxon>
        <taxon>ecological metagenomes</taxon>
    </lineage>
</organism>
<dbReference type="InterPro" id="IPR056375">
    <property type="entry name" value="Idi_bact"/>
</dbReference>
<dbReference type="InterPro" id="IPR015797">
    <property type="entry name" value="NUDIX_hydrolase-like_dom_sf"/>
</dbReference>
<keyword evidence="8" id="KW-0414">Isoprene biosynthesis</keyword>
<accession>X0XP64</accession>
<evidence type="ECO:0000256" key="6">
    <source>
        <dbReference type="ARBA" id="ARBA00022842"/>
    </source>
</evidence>
<dbReference type="CDD" id="cd02885">
    <property type="entry name" value="NUDIX_IPP_Isomerase"/>
    <property type="match status" value="1"/>
</dbReference>
<dbReference type="HAMAP" id="MF_00202">
    <property type="entry name" value="Idi"/>
    <property type="match status" value="1"/>
</dbReference>
<evidence type="ECO:0000256" key="1">
    <source>
        <dbReference type="ARBA" id="ARBA00004826"/>
    </source>
</evidence>
<dbReference type="NCBIfam" id="TIGR02150">
    <property type="entry name" value="IPP_isom_1"/>
    <property type="match status" value="1"/>
</dbReference>
<dbReference type="Pfam" id="PF00293">
    <property type="entry name" value="NUDIX"/>
    <property type="match status" value="1"/>
</dbReference>
<dbReference type="GO" id="GO:0046872">
    <property type="term" value="F:metal ion binding"/>
    <property type="evidence" value="ECO:0007669"/>
    <property type="project" value="UniProtKB-KW"/>
</dbReference>
<dbReference type="AlphaFoldDB" id="X0XP64"/>
<evidence type="ECO:0000259" key="10">
    <source>
        <dbReference type="PROSITE" id="PS51462"/>
    </source>
</evidence>
<dbReference type="PANTHER" id="PTHR10885:SF0">
    <property type="entry name" value="ISOPENTENYL-DIPHOSPHATE DELTA-ISOMERASE"/>
    <property type="match status" value="1"/>
</dbReference>
<dbReference type="GO" id="GO:0009240">
    <property type="term" value="P:isopentenyl diphosphate biosynthetic process"/>
    <property type="evidence" value="ECO:0007669"/>
    <property type="project" value="TreeGrafter"/>
</dbReference>
<keyword evidence="6" id="KW-0460">Magnesium</keyword>
<dbReference type="EMBL" id="BARS01030904">
    <property type="protein sequence ID" value="GAG26766.1"/>
    <property type="molecule type" value="Genomic_DNA"/>
</dbReference>
<evidence type="ECO:0000256" key="7">
    <source>
        <dbReference type="ARBA" id="ARBA00023211"/>
    </source>
</evidence>
<dbReference type="InterPro" id="IPR011876">
    <property type="entry name" value="IsopentenylPP_isomerase_typ1"/>
</dbReference>
<comment type="similarity">
    <text evidence="2">Belongs to the IPP isomerase type 1 family.</text>
</comment>
<keyword evidence="5" id="KW-0479">Metal-binding</keyword>
<dbReference type="Gene3D" id="3.90.79.10">
    <property type="entry name" value="Nucleoside Triphosphate Pyrophosphohydrolase"/>
    <property type="match status" value="1"/>
</dbReference>
<evidence type="ECO:0000256" key="3">
    <source>
        <dbReference type="ARBA" id="ARBA00012057"/>
    </source>
</evidence>
<keyword evidence="9" id="KW-0413">Isomerase</keyword>
<evidence type="ECO:0000313" key="11">
    <source>
        <dbReference type="EMBL" id="GAG26766.1"/>
    </source>
</evidence>
<evidence type="ECO:0000256" key="5">
    <source>
        <dbReference type="ARBA" id="ARBA00022723"/>
    </source>
</evidence>
<dbReference type="PROSITE" id="PS51462">
    <property type="entry name" value="NUDIX"/>
    <property type="match status" value="1"/>
</dbReference>
<dbReference type="UniPathway" id="UPA00059">
    <property type="reaction ID" value="UER00104"/>
</dbReference>
<dbReference type="NCBIfam" id="NF002995">
    <property type="entry name" value="PRK03759.1"/>
    <property type="match status" value="1"/>
</dbReference>
<comment type="pathway">
    <text evidence="1">Isoprenoid biosynthesis; dimethylallyl diphosphate biosynthesis; dimethylallyl diphosphate from isopentenyl diphosphate: step 1/1.</text>
</comment>
<evidence type="ECO:0000256" key="4">
    <source>
        <dbReference type="ARBA" id="ARBA00022490"/>
    </source>
</evidence>
<dbReference type="GO" id="GO:0050992">
    <property type="term" value="P:dimethylallyl diphosphate biosynthetic process"/>
    <property type="evidence" value="ECO:0007669"/>
    <property type="project" value="UniProtKB-UniPathway"/>
</dbReference>
<name>X0XP64_9ZZZZ</name>
<dbReference type="GO" id="GO:0004452">
    <property type="term" value="F:isopentenyl-diphosphate delta-isomerase activity"/>
    <property type="evidence" value="ECO:0007669"/>
    <property type="project" value="UniProtKB-EC"/>
</dbReference>
<protein>
    <recommendedName>
        <fullName evidence="3">isopentenyl-diphosphate Delta-isomerase</fullName>
        <ecNumber evidence="3">5.3.3.2</ecNumber>
    </recommendedName>
</protein>
<dbReference type="SUPFAM" id="SSF55811">
    <property type="entry name" value="Nudix"/>
    <property type="match status" value="1"/>
</dbReference>
<reference evidence="11" key="1">
    <citation type="journal article" date="2014" name="Front. Microbiol.">
        <title>High frequency of phylogenetically diverse reductive dehalogenase-homologous genes in deep subseafloor sedimentary metagenomes.</title>
        <authorList>
            <person name="Kawai M."/>
            <person name="Futagami T."/>
            <person name="Toyoda A."/>
            <person name="Takaki Y."/>
            <person name="Nishi S."/>
            <person name="Hori S."/>
            <person name="Arai W."/>
            <person name="Tsubouchi T."/>
            <person name="Morono Y."/>
            <person name="Uchiyama I."/>
            <person name="Ito T."/>
            <person name="Fujiyama A."/>
            <person name="Inagaki F."/>
            <person name="Takami H."/>
        </authorList>
    </citation>
    <scope>NUCLEOTIDE SEQUENCE</scope>
    <source>
        <strain evidence="11">Expedition CK06-06</strain>
    </source>
</reference>
<sequence length="179" mass="20411">MKTDGHVVLVDDRDREIGTGEKLEVHRQGALHRAFSVIIWDRAGRLLLQKRHPNKYHSGGLWTNACCGHPQRGEDITVAARRRLEEEMGFFCQIEALGTIYYRAELDQGMIEHEIVHVFRGVYDGAVTPNPEEAEDHRWSSLQNVQADASATSQSYSVWFRKYLKAQWPVALALPRKSG</sequence>
<dbReference type="PIRSF" id="PIRSF018427">
    <property type="entry name" value="Isopntndiph_ism"/>
    <property type="match status" value="1"/>
</dbReference>
<keyword evidence="4" id="KW-0963">Cytoplasm</keyword>
<feature type="domain" description="Nudix hydrolase" evidence="10">
    <location>
        <begin position="30"/>
        <end position="162"/>
    </location>
</feature>